<comment type="caution">
    <text evidence="9">The sequence shown here is derived from an EMBL/GenBank/DDBJ whole genome shotgun (WGS) entry which is preliminary data.</text>
</comment>
<dbReference type="PROSITE" id="PS50188">
    <property type="entry name" value="B302_SPRY"/>
    <property type="match status" value="1"/>
</dbReference>
<evidence type="ECO:0000256" key="2">
    <source>
        <dbReference type="ARBA" id="ARBA00010910"/>
    </source>
</evidence>
<evidence type="ECO:0000259" key="7">
    <source>
        <dbReference type="PROSITE" id="PS50188"/>
    </source>
</evidence>
<evidence type="ECO:0000313" key="10">
    <source>
        <dbReference type="Proteomes" id="UP001209878"/>
    </source>
</evidence>
<evidence type="ECO:0000256" key="5">
    <source>
        <dbReference type="ARBA" id="ARBA00023242"/>
    </source>
</evidence>
<dbReference type="InterPro" id="IPR013320">
    <property type="entry name" value="ConA-like_dom_sf"/>
</dbReference>
<evidence type="ECO:0000256" key="3">
    <source>
        <dbReference type="ARBA" id="ARBA00014684"/>
    </source>
</evidence>
<dbReference type="Gene3D" id="2.60.120.920">
    <property type="match status" value="1"/>
</dbReference>
<dbReference type="InterPro" id="IPR001870">
    <property type="entry name" value="B30.2/SPRY"/>
</dbReference>
<dbReference type="SMART" id="SM00449">
    <property type="entry name" value="SPRY"/>
    <property type="match status" value="1"/>
</dbReference>
<evidence type="ECO:0000259" key="8">
    <source>
        <dbReference type="PROSITE" id="PS50225"/>
    </source>
</evidence>
<dbReference type="InterPro" id="IPR035754">
    <property type="entry name" value="SPRY_SPSB3"/>
</dbReference>
<evidence type="ECO:0000313" key="9">
    <source>
        <dbReference type="EMBL" id="KAK2182650.1"/>
    </source>
</evidence>
<organism evidence="9 10">
    <name type="scientific">Ridgeia piscesae</name>
    <name type="common">Tubeworm</name>
    <dbReference type="NCBI Taxonomy" id="27915"/>
    <lineage>
        <taxon>Eukaryota</taxon>
        <taxon>Metazoa</taxon>
        <taxon>Spiralia</taxon>
        <taxon>Lophotrochozoa</taxon>
        <taxon>Annelida</taxon>
        <taxon>Polychaeta</taxon>
        <taxon>Sedentaria</taxon>
        <taxon>Canalipalpata</taxon>
        <taxon>Sabellida</taxon>
        <taxon>Siboglinidae</taxon>
        <taxon>Ridgeia</taxon>
    </lineage>
</organism>
<dbReference type="GO" id="GO:0043161">
    <property type="term" value="P:proteasome-mediated ubiquitin-dependent protein catabolic process"/>
    <property type="evidence" value="ECO:0007669"/>
    <property type="project" value="TreeGrafter"/>
</dbReference>
<keyword evidence="4" id="KW-0833">Ubl conjugation pathway</keyword>
<comment type="subcellular location">
    <subcellularLocation>
        <location evidence="1">Nucleus</location>
    </subcellularLocation>
</comment>
<accession>A0AAD9NUA8</accession>
<evidence type="ECO:0000256" key="6">
    <source>
        <dbReference type="SAM" id="MobiDB-lite"/>
    </source>
</evidence>
<reference evidence="9" key="1">
    <citation type="journal article" date="2023" name="Mol. Biol. Evol.">
        <title>Third-Generation Sequencing Reveals the Adaptive Role of the Epigenome in Three Deep-Sea Polychaetes.</title>
        <authorList>
            <person name="Perez M."/>
            <person name="Aroh O."/>
            <person name="Sun Y."/>
            <person name="Lan Y."/>
            <person name="Juniper S.K."/>
            <person name="Young C.R."/>
            <person name="Angers B."/>
            <person name="Qian P.Y."/>
        </authorList>
    </citation>
    <scope>NUCLEOTIDE SEQUENCE</scope>
    <source>
        <strain evidence="9">R07B-5</strain>
    </source>
</reference>
<dbReference type="PANTHER" id="PTHR12245">
    <property type="entry name" value="SPRY DOMAIN CONTAINING SOCS BOX PROTEIN"/>
    <property type="match status" value="1"/>
</dbReference>
<dbReference type="CDD" id="cd12876">
    <property type="entry name" value="SPRY_SOCS3"/>
    <property type="match status" value="1"/>
</dbReference>
<proteinExistence type="inferred from homology"/>
<dbReference type="Pfam" id="PF00622">
    <property type="entry name" value="SPRY"/>
    <property type="match status" value="1"/>
</dbReference>
<dbReference type="InterPro" id="IPR050672">
    <property type="entry name" value="FBXO45-Fsn/SPSB_families"/>
</dbReference>
<name>A0AAD9NUA8_RIDPI</name>
<feature type="compositionally biased region" description="Basic residues" evidence="6">
    <location>
        <begin position="46"/>
        <end position="65"/>
    </location>
</feature>
<protein>
    <recommendedName>
        <fullName evidence="3">SPRY domain-containing SOCS box protein 3</fullName>
    </recommendedName>
</protein>
<dbReference type="Proteomes" id="UP001209878">
    <property type="component" value="Unassembled WGS sequence"/>
</dbReference>
<dbReference type="PROSITE" id="PS50225">
    <property type="entry name" value="SOCS"/>
    <property type="match status" value="1"/>
</dbReference>
<comment type="similarity">
    <text evidence="2">Belongs to the SPSB family.</text>
</comment>
<dbReference type="PANTHER" id="PTHR12245:SF5">
    <property type="entry name" value="SPRY DOMAIN-CONTAINING SOCS BOX PROTEIN 3"/>
    <property type="match status" value="1"/>
</dbReference>
<feature type="domain" description="B30.2/SPRY" evidence="7">
    <location>
        <begin position="155"/>
        <end position="346"/>
    </location>
</feature>
<feature type="region of interest" description="Disordered" evidence="6">
    <location>
        <begin position="398"/>
        <end position="441"/>
    </location>
</feature>
<dbReference type="InterPro" id="IPR003877">
    <property type="entry name" value="SPRY_dom"/>
</dbReference>
<feature type="compositionally biased region" description="Polar residues" evidence="6">
    <location>
        <begin position="70"/>
        <end position="87"/>
    </location>
</feature>
<sequence length="450" mass="50710">MDSSGDGNSRRRSRRLAGLHPVVGLGDRDESGGDSVTDETRTMQTRNRRPYGRNTSRHRRRHHRTRIADTATSSRNTANHENANSRLLATESDGTKTQTQSERRPRVGAARMQPEPAEVAGTSAEVPRYRRMRLHVPRNPSHRYAAPVHGESYCDCPRQGRDVECKCGEEDNVLEWVWEKEFKASATELSDDRRDARFHVSYSSGTAAVRGTQSMSNCQYFWEIKMTTPVYGTDMMVGVGTRNVDLDGFRHTFCSLLGKDADSWGLSYYGRIQHKGRFQQVSGSRFGQGSIIGVHLDMWHGTLSFYKNRMPLGVAYRGLCGKMLYPMVSSTAARSGMRIIKASSFQTSLQFLCCQVLRTIVPSHLDVIDVLSFPPGLRAFLANNLSWLLRPSELSRKVTTQTKRKRAQSRGNSESSSDEEHGTKSRKQFHGNMSSDDDSDVDSAFYFLQM</sequence>
<gene>
    <name evidence="9" type="ORF">NP493_342g00022</name>
</gene>
<dbReference type="InterPro" id="IPR043136">
    <property type="entry name" value="B30.2/SPRY_sf"/>
</dbReference>
<dbReference type="GO" id="GO:0005634">
    <property type="term" value="C:nucleus"/>
    <property type="evidence" value="ECO:0007669"/>
    <property type="project" value="UniProtKB-SubCell"/>
</dbReference>
<dbReference type="InterPro" id="IPR001496">
    <property type="entry name" value="SOCS_box"/>
</dbReference>
<dbReference type="GO" id="GO:0019005">
    <property type="term" value="C:SCF ubiquitin ligase complex"/>
    <property type="evidence" value="ECO:0007669"/>
    <property type="project" value="TreeGrafter"/>
</dbReference>
<evidence type="ECO:0000256" key="4">
    <source>
        <dbReference type="ARBA" id="ARBA00022786"/>
    </source>
</evidence>
<keyword evidence="10" id="KW-1185">Reference proteome</keyword>
<feature type="region of interest" description="Disordered" evidence="6">
    <location>
        <begin position="1"/>
        <end position="122"/>
    </location>
</feature>
<evidence type="ECO:0000256" key="1">
    <source>
        <dbReference type="ARBA" id="ARBA00004123"/>
    </source>
</evidence>
<feature type="domain" description="SOCS box" evidence="8">
    <location>
        <begin position="348"/>
        <end position="381"/>
    </location>
</feature>
<dbReference type="EMBL" id="JAODUO010000342">
    <property type="protein sequence ID" value="KAK2182650.1"/>
    <property type="molecule type" value="Genomic_DNA"/>
</dbReference>
<dbReference type="AlphaFoldDB" id="A0AAD9NUA8"/>
<keyword evidence="5" id="KW-0539">Nucleus</keyword>
<dbReference type="SUPFAM" id="SSF49899">
    <property type="entry name" value="Concanavalin A-like lectins/glucanases"/>
    <property type="match status" value="1"/>
</dbReference>